<proteinExistence type="predicted"/>
<reference evidence="2" key="1">
    <citation type="submission" date="2020-12" db="EMBL/GenBank/DDBJ databases">
        <title>Marinomonas arctica sp. nov., a psychrotolerant bacterium isolated from the Arctic.</title>
        <authorList>
            <person name="Zhang Y."/>
        </authorList>
    </citation>
    <scope>NUCLEOTIDE SEQUENCE</scope>
    <source>
        <strain evidence="2">C1424</strain>
    </source>
</reference>
<gene>
    <name evidence="2" type="ORF">I8J31_20645</name>
</gene>
<dbReference type="Proteomes" id="UP000628710">
    <property type="component" value="Unassembled WGS sequence"/>
</dbReference>
<feature type="signal peptide" evidence="1">
    <location>
        <begin position="1"/>
        <end position="22"/>
    </location>
</feature>
<comment type="caution">
    <text evidence="2">The sequence shown here is derived from an EMBL/GenBank/DDBJ whole genome shotgun (WGS) entry which is preliminary data.</text>
</comment>
<protein>
    <recommendedName>
        <fullName evidence="4">Lipocalin-like domain-containing protein</fullName>
    </recommendedName>
</protein>
<evidence type="ECO:0000313" key="3">
    <source>
        <dbReference type="Proteomes" id="UP000628710"/>
    </source>
</evidence>
<evidence type="ECO:0000256" key="1">
    <source>
        <dbReference type="SAM" id="SignalP"/>
    </source>
</evidence>
<sequence>MRSAVFLFVVVALISGCSTTNQQTITKVEESQHITRDQFIGKWDCMLLLAGHSIGYGDELDYKSDGSFSGISTTVYPFSVIPEHSLFFYSRPVTGSWELEGNKLTFYYLTQGDLIRRENKSSPVWDKIKEEKLEKEIRLADNKIYERLSSENFTGVPFIVSTTKFFSISGIDILAIEQSVDDEKFEGACSRKHEQKVNLNRPYMDAPARSRPHSIESLFLG</sequence>
<accession>A0A934JZQ3</accession>
<keyword evidence="3" id="KW-1185">Reference proteome</keyword>
<evidence type="ECO:0008006" key="4">
    <source>
        <dbReference type="Google" id="ProtNLM"/>
    </source>
</evidence>
<dbReference type="AlphaFoldDB" id="A0A934JZQ3"/>
<evidence type="ECO:0000313" key="2">
    <source>
        <dbReference type="EMBL" id="MBJ7540079.1"/>
    </source>
</evidence>
<organism evidence="2 3">
    <name type="scientific">Marinomonas transparens</name>
    <dbReference type="NCBI Taxonomy" id="2795388"/>
    <lineage>
        <taxon>Bacteria</taxon>
        <taxon>Pseudomonadati</taxon>
        <taxon>Pseudomonadota</taxon>
        <taxon>Gammaproteobacteria</taxon>
        <taxon>Oceanospirillales</taxon>
        <taxon>Oceanospirillaceae</taxon>
        <taxon>Marinomonas</taxon>
    </lineage>
</organism>
<dbReference type="PROSITE" id="PS51257">
    <property type="entry name" value="PROKAR_LIPOPROTEIN"/>
    <property type="match status" value="1"/>
</dbReference>
<feature type="chain" id="PRO_5037415134" description="Lipocalin-like domain-containing protein" evidence="1">
    <location>
        <begin position="23"/>
        <end position="221"/>
    </location>
</feature>
<dbReference type="RefSeq" id="WP_199470471.1">
    <property type="nucleotide sequence ID" value="NZ_JAEMNX010000064.1"/>
</dbReference>
<dbReference type="EMBL" id="JAEMNX010000064">
    <property type="protein sequence ID" value="MBJ7540079.1"/>
    <property type="molecule type" value="Genomic_DNA"/>
</dbReference>
<keyword evidence="1" id="KW-0732">Signal</keyword>
<name>A0A934JZQ3_9GAMM</name>